<reference evidence="2 3" key="1">
    <citation type="submission" date="2016-09" db="EMBL/GenBank/DDBJ databases">
        <title>The draft genome of Dichanthelium oligosanthes: A C3 panicoid grass species.</title>
        <authorList>
            <person name="Studer A.J."/>
            <person name="Schnable J.C."/>
            <person name="Brutnell T.P."/>
        </authorList>
    </citation>
    <scope>NUCLEOTIDE SEQUENCE [LARGE SCALE GENOMIC DNA]</scope>
    <source>
        <strain evidence="3">cv. Kellogg 1175</strain>
        <tissue evidence="2">Leaf</tissue>
    </source>
</reference>
<dbReference type="OrthoDB" id="594290at2759"/>
<protein>
    <recommendedName>
        <fullName evidence="1">DUF1618 domain-containing protein</fullName>
    </recommendedName>
</protein>
<feature type="domain" description="DUF1618" evidence="1">
    <location>
        <begin position="184"/>
        <end position="282"/>
    </location>
</feature>
<dbReference type="Pfam" id="PF07762">
    <property type="entry name" value="DUF1618"/>
    <property type="match status" value="1"/>
</dbReference>
<dbReference type="PANTHER" id="PTHR33074:SF99">
    <property type="entry name" value="DUF1618 DOMAIN-CONTAINING PROTEIN"/>
    <property type="match status" value="1"/>
</dbReference>
<evidence type="ECO:0000259" key="1">
    <source>
        <dbReference type="Pfam" id="PF07762"/>
    </source>
</evidence>
<comment type="caution">
    <text evidence="2">The sequence shown here is derived from an EMBL/GenBank/DDBJ whole genome shotgun (WGS) entry which is preliminary data.</text>
</comment>
<dbReference type="PANTHER" id="PTHR33074">
    <property type="entry name" value="EXPRESSED PROTEIN-RELATED"/>
    <property type="match status" value="1"/>
</dbReference>
<organism evidence="2 3">
    <name type="scientific">Dichanthelium oligosanthes</name>
    <dbReference type="NCBI Taxonomy" id="888268"/>
    <lineage>
        <taxon>Eukaryota</taxon>
        <taxon>Viridiplantae</taxon>
        <taxon>Streptophyta</taxon>
        <taxon>Embryophyta</taxon>
        <taxon>Tracheophyta</taxon>
        <taxon>Spermatophyta</taxon>
        <taxon>Magnoliopsida</taxon>
        <taxon>Liliopsida</taxon>
        <taxon>Poales</taxon>
        <taxon>Poaceae</taxon>
        <taxon>PACMAD clade</taxon>
        <taxon>Panicoideae</taxon>
        <taxon>Panicodae</taxon>
        <taxon>Paniceae</taxon>
        <taxon>Dichantheliinae</taxon>
        <taxon>Dichanthelium</taxon>
    </lineage>
</organism>
<dbReference type="AlphaFoldDB" id="A0A1E5WFX8"/>
<gene>
    <name evidence="2" type="ORF">BAE44_0002673</name>
</gene>
<name>A0A1E5WFX8_9POAL</name>
<evidence type="ECO:0000313" key="3">
    <source>
        <dbReference type="Proteomes" id="UP000095767"/>
    </source>
</evidence>
<evidence type="ECO:0000313" key="2">
    <source>
        <dbReference type="EMBL" id="OEL36306.1"/>
    </source>
</evidence>
<dbReference type="EMBL" id="LWDX02009542">
    <property type="protein sequence ID" value="OEL36306.1"/>
    <property type="molecule type" value="Genomic_DNA"/>
</dbReference>
<keyword evidence="3" id="KW-1185">Reference proteome</keyword>
<accession>A0A1E5WFX8</accession>
<dbReference type="InterPro" id="IPR011676">
    <property type="entry name" value="DUF1618"/>
</dbReference>
<dbReference type="Proteomes" id="UP000095767">
    <property type="component" value="Unassembled WGS sequence"/>
</dbReference>
<sequence length="347" mass="38591">MDKTIAAARSLDPTRDVSAPVPVPAGWALFDRRVALGRDPASSGGAAAAASAKTSNVGRDVRVSLRRVATPPTRSCVQLCTDDDVLREPSIVAADGDLLLIHMAGRHRQRQRPQANLQGEGTGIARSGEGFVVAHLKVRKYVVDRATMLEGEVAMVWLYRCATNRWETKEGLAMPHDPDEGFSEPHVKFVDVDNGRFRSTGDTNSDDYDVCHSSDDEGFVEGDDYCFTITTWTLRMPELEWEQDAVFELQELWSLPSYRDSPLPRTVLTFRVVDLQDDDVLYFVVKGPGFYDRAWMVTVDMEKSLGPYALYENPIVEGNCSLDLTDVFPYSPMISITNSAFHVPQHS</sequence>
<proteinExistence type="predicted"/>